<dbReference type="SUPFAM" id="SSF50965">
    <property type="entry name" value="Galactose oxidase, central domain"/>
    <property type="match status" value="1"/>
</dbReference>
<dbReference type="AlphaFoldDB" id="A0A0C2JSB6"/>
<evidence type="ECO:0000313" key="4">
    <source>
        <dbReference type="Proteomes" id="UP000031668"/>
    </source>
</evidence>
<dbReference type="InterPro" id="IPR052125">
    <property type="entry name" value="KLHDC10"/>
</dbReference>
<comment type="caution">
    <text evidence="3">The sequence shown here is derived from an EMBL/GenBank/DDBJ whole genome shotgun (WGS) entry which is preliminary data.</text>
</comment>
<gene>
    <name evidence="3" type="ORF">RF11_10736</name>
</gene>
<evidence type="ECO:0000256" key="2">
    <source>
        <dbReference type="ARBA" id="ARBA00022737"/>
    </source>
</evidence>
<reference evidence="3 4" key="1">
    <citation type="journal article" date="2014" name="Genome Biol. Evol.">
        <title>The genome of the myxosporean Thelohanellus kitauei shows adaptations to nutrient acquisition within its fish host.</title>
        <authorList>
            <person name="Yang Y."/>
            <person name="Xiong J."/>
            <person name="Zhou Z."/>
            <person name="Huo F."/>
            <person name="Miao W."/>
            <person name="Ran C."/>
            <person name="Liu Y."/>
            <person name="Zhang J."/>
            <person name="Feng J."/>
            <person name="Wang M."/>
            <person name="Wang M."/>
            <person name="Wang L."/>
            <person name="Yao B."/>
        </authorList>
    </citation>
    <scope>NUCLEOTIDE SEQUENCE [LARGE SCALE GENOMIC DNA]</scope>
    <source>
        <strain evidence="3">Wuqing</strain>
    </source>
</reference>
<keyword evidence="1" id="KW-0880">Kelch repeat</keyword>
<proteinExistence type="predicted"/>
<dbReference type="Proteomes" id="UP000031668">
    <property type="component" value="Unassembled WGS sequence"/>
</dbReference>
<organism evidence="3 4">
    <name type="scientific">Thelohanellus kitauei</name>
    <name type="common">Myxosporean</name>
    <dbReference type="NCBI Taxonomy" id="669202"/>
    <lineage>
        <taxon>Eukaryota</taxon>
        <taxon>Metazoa</taxon>
        <taxon>Cnidaria</taxon>
        <taxon>Myxozoa</taxon>
        <taxon>Myxosporea</taxon>
        <taxon>Bivalvulida</taxon>
        <taxon>Platysporina</taxon>
        <taxon>Myxobolidae</taxon>
        <taxon>Thelohanellus</taxon>
    </lineage>
</organism>
<dbReference type="EMBL" id="JWZT01001272">
    <property type="protein sequence ID" value="KII72338.1"/>
    <property type="molecule type" value="Genomic_DNA"/>
</dbReference>
<dbReference type="PANTHER" id="PTHR46428">
    <property type="entry name" value="KELCH DOMAIN-CONTAINING PROTEIN 10"/>
    <property type="match status" value="1"/>
</dbReference>
<dbReference type="PANTHER" id="PTHR46428:SF1">
    <property type="entry name" value="KELCH DOMAIN-CONTAINING PROTEIN 10"/>
    <property type="match status" value="1"/>
</dbReference>
<dbReference type="OrthoDB" id="2419613at2759"/>
<evidence type="ECO:0000313" key="3">
    <source>
        <dbReference type="EMBL" id="KII72338.1"/>
    </source>
</evidence>
<keyword evidence="2" id="KW-0677">Repeat</keyword>
<protein>
    <recommendedName>
        <fullName evidence="5">Kelch domain-containing protein 10</fullName>
    </recommendedName>
</protein>
<sequence length="165" mass="19161">MAGRNRFQGIWIFDFSTNKWTLKATHSKNQQYPDDRFYESLAFSGNLGFMSGGIIPYTANTLNSDIWRIGLESLEWLKLEYSLDTCVFDHRMSVVNDHYLFTFGGYHNQDSVNTFECFTVQPQTLYRLCLGSISHSQNLRNYIKSLPVSMVDECNLNENDTFFDS</sequence>
<dbReference type="InterPro" id="IPR015915">
    <property type="entry name" value="Kelch-typ_b-propeller"/>
</dbReference>
<evidence type="ECO:0008006" key="5">
    <source>
        <dbReference type="Google" id="ProtNLM"/>
    </source>
</evidence>
<name>A0A0C2JSB6_THEKT</name>
<evidence type="ECO:0000256" key="1">
    <source>
        <dbReference type="ARBA" id="ARBA00022441"/>
    </source>
</evidence>
<dbReference type="Gene3D" id="2.120.10.80">
    <property type="entry name" value="Kelch-type beta propeller"/>
    <property type="match status" value="1"/>
</dbReference>
<dbReference type="InterPro" id="IPR011043">
    <property type="entry name" value="Gal_Oxase/kelch_b-propeller"/>
</dbReference>
<dbReference type="GO" id="GO:0032874">
    <property type="term" value="P:positive regulation of stress-activated MAPK cascade"/>
    <property type="evidence" value="ECO:0007669"/>
    <property type="project" value="TreeGrafter"/>
</dbReference>
<keyword evidence="4" id="KW-1185">Reference proteome</keyword>
<accession>A0A0C2JSB6</accession>